<name>A0ACC3S8P4_9PEZI</name>
<reference evidence="1" key="1">
    <citation type="submission" date="2024-02" db="EMBL/GenBank/DDBJ databases">
        <title>Metagenome Assembled Genome of Zalaria obscura JY119.</title>
        <authorList>
            <person name="Vighnesh L."/>
            <person name="Jagadeeshwari U."/>
            <person name="Venkata Ramana C."/>
            <person name="Sasikala C."/>
        </authorList>
    </citation>
    <scope>NUCLEOTIDE SEQUENCE</scope>
    <source>
        <strain evidence="1">JY119</strain>
    </source>
</reference>
<sequence length="466" mass="50998">MSSSRPPSPVHPREIDTSVRNMADVQRAPLLPPPSFLGRPPSHPGPVTHLLPPLRLGPGFENALPRISLPALQSPHASLTNNSEPQRSSARVPVEALLSEEPYSPPRSHVQQFLPHRESATTYHEQHAQAQAMPPAYHYPLREQRPLFAPPPMPPIQSHQAPNTSPRWSTTAPGPAYSPQSTHAPSYYSPSSSSYRSSSSLPDSHNTASGSQSRIPSITAPAPNYEYTLSIRQQPIAARACGFGERDRRVVDPPPILELKITDRETGALIEDDGAILAMHCTLISPTTGDDESRFDNSHPEVAATQKLMGTAVASPFHGKDEHSHRGAFFVFPDLSCRSPGAFRLHFRLMRVDPQLMVVGGKALTVAQTDSARFNVYTAKEFPGMRPSSALLKALRKGGLNVGVKKGREGTKQRSRRVVEASESEEDSDDEGEEEEEDHGRQHPQVSERVPAVGKGKGKAKRKRSR</sequence>
<comment type="caution">
    <text evidence="1">The sequence shown here is derived from an EMBL/GenBank/DDBJ whole genome shotgun (WGS) entry which is preliminary data.</text>
</comment>
<organism evidence="1 2">
    <name type="scientific">Zalaria obscura</name>
    <dbReference type="NCBI Taxonomy" id="2024903"/>
    <lineage>
        <taxon>Eukaryota</taxon>
        <taxon>Fungi</taxon>
        <taxon>Dikarya</taxon>
        <taxon>Ascomycota</taxon>
        <taxon>Pezizomycotina</taxon>
        <taxon>Dothideomycetes</taxon>
        <taxon>Dothideomycetidae</taxon>
        <taxon>Dothideales</taxon>
        <taxon>Zalariaceae</taxon>
        <taxon>Zalaria</taxon>
    </lineage>
</organism>
<evidence type="ECO:0000313" key="2">
    <source>
        <dbReference type="Proteomes" id="UP001320706"/>
    </source>
</evidence>
<proteinExistence type="predicted"/>
<dbReference type="EMBL" id="JAMKPW020000033">
    <property type="protein sequence ID" value="KAK8202148.1"/>
    <property type="molecule type" value="Genomic_DNA"/>
</dbReference>
<keyword evidence="2" id="KW-1185">Reference proteome</keyword>
<evidence type="ECO:0000313" key="1">
    <source>
        <dbReference type="EMBL" id="KAK8202148.1"/>
    </source>
</evidence>
<accession>A0ACC3S8P4</accession>
<protein>
    <submittedName>
        <fullName evidence="1">Uncharacterized protein</fullName>
    </submittedName>
</protein>
<gene>
    <name evidence="1" type="ORF">M8818_005674</name>
</gene>
<dbReference type="Proteomes" id="UP001320706">
    <property type="component" value="Unassembled WGS sequence"/>
</dbReference>